<keyword evidence="2" id="KW-0175">Coiled coil</keyword>
<dbReference type="EMBL" id="GG662845">
    <property type="protein sequence ID" value="EAR88086.2"/>
    <property type="molecule type" value="Genomic_DNA"/>
</dbReference>
<feature type="compositionally biased region" description="Basic residues" evidence="3">
    <location>
        <begin position="1021"/>
        <end position="1032"/>
    </location>
</feature>
<dbReference type="PROSITE" id="PS50082">
    <property type="entry name" value="WD_REPEATS_2"/>
    <property type="match status" value="1"/>
</dbReference>
<dbReference type="Proteomes" id="UP000009168">
    <property type="component" value="Unassembled WGS sequence"/>
</dbReference>
<dbReference type="KEGG" id="tet:TTHERM_00013520"/>
<dbReference type="GO" id="GO:0003730">
    <property type="term" value="F:mRNA 3'-UTR binding"/>
    <property type="evidence" value="ECO:0007669"/>
    <property type="project" value="TreeGrafter"/>
</dbReference>
<dbReference type="STRING" id="312017.Q22RN6"/>
<dbReference type="SUPFAM" id="SSF50978">
    <property type="entry name" value="WD40 repeat-like"/>
    <property type="match status" value="2"/>
</dbReference>
<dbReference type="GO" id="GO:0000387">
    <property type="term" value="P:spliceosomal snRNP assembly"/>
    <property type="evidence" value="ECO:0007669"/>
    <property type="project" value="TreeGrafter"/>
</dbReference>
<gene>
    <name evidence="4" type="ORF">TTHERM_00013520</name>
</gene>
<keyword evidence="1" id="KW-0853">WD repeat</keyword>
<dbReference type="PANTHER" id="PTHR46362">
    <property type="entry name" value="GEM-ASSOCIATED PROTEIN 5"/>
    <property type="match status" value="1"/>
</dbReference>
<dbReference type="InterPro" id="IPR001680">
    <property type="entry name" value="WD40_rpt"/>
</dbReference>
<evidence type="ECO:0000313" key="5">
    <source>
        <dbReference type="Proteomes" id="UP000009168"/>
    </source>
</evidence>
<dbReference type="InterPro" id="IPR015943">
    <property type="entry name" value="WD40/YVTN_repeat-like_dom_sf"/>
</dbReference>
<proteinExistence type="predicted"/>
<dbReference type="SMART" id="SM00320">
    <property type="entry name" value="WD40"/>
    <property type="match status" value="5"/>
</dbReference>
<keyword evidence="5" id="KW-1185">Reference proteome</keyword>
<dbReference type="Pfam" id="PF00400">
    <property type="entry name" value="WD40"/>
    <property type="match status" value="1"/>
</dbReference>
<organism evidence="4 5">
    <name type="scientific">Tetrahymena thermophila (strain SB210)</name>
    <dbReference type="NCBI Taxonomy" id="312017"/>
    <lineage>
        <taxon>Eukaryota</taxon>
        <taxon>Sar</taxon>
        <taxon>Alveolata</taxon>
        <taxon>Ciliophora</taxon>
        <taxon>Intramacronucleata</taxon>
        <taxon>Oligohymenophorea</taxon>
        <taxon>Hymenostomatida</taxon>
        <taxon>Tetrahymenina</taxon>
        <taxon>Tetrahymenidae</taxon>
        <taxon>Tetrahymena</taxon>
    </lineage>
</organism>
<evidence type="ECO:0000256" key="2">
    <source>
        <dbReference type="SAM" id="Coils"/>
    </source>
</evidence>
<evidence type="ECO:0000256" key="3">
    <source>
        <dbReference type="SAM" id="MobiDB-lite"/>
    </source>
</evidence>
<dbReference type="GO" id="GO:0032797">
    <property type="term" value="C:SMN complex"/>
    <property type="evidence" value="ECO:0007669"/>
    <property type="project" value="TreeGrafter"/>
</dbReference>
<dbReference type="RefSeq" id="XP_001008331.2">
    <property type="nucleotide sequence ID" value="XM_001008331.2"/>
</dbReference>
<dbReference type="InterPro" id="IPR052640">
    <property type="entry name" value="Gemin-5"/>
</dbReference>
<dbReference type="GO" id="GO:0005634">
    <property type="term" value="C:nucleus"/>
    <property type="evidence" value="ECO:0007669"/>
    <property type="project" value="TreeGrafter"/>
</dbReference>
<feature type="compositionally biased region" description="Basic and acidic residues" evidence="3">
    <location>
        <begin position="971"/>
        <end position="987"/>
    </location>
</feature>
<dbReference type="Gene3D" id="2.130.10.10">
    <property type="entry name" value="YVTN repeat-like/Quinoprotein amine dehydrogenase"/>
    <property type="match status" value="3"/>
</dbReference>
<feature type="repeat" description="WD" evidence="1">
    <location>
        <begin position="919"/>
        <end position="954"/>
    </location>
</feature>
<dbReference type="OrthoDB" id="288598at2759"/>
<evidence type="ECO:0000256" key="1">
    <source>
        <dbReference type="PROSITE-ProRule" id="PRU00221"/>
    </source>
</evidence>
<feature type="compositionally biased region" description="Low complexity" evidence="3">
    <location>
        <begin position="991"/>
        <end position="1017"/>
    </location>
</feature>
<dbReference type="GeneID" id="7823229"/>
<feature type="coiled-coil region" evidence="2">
    <location>
        <begin position="298"/>
        <end position="328"/>
    </location>
</feature>
<protein>
    <submittedName>
        <fullName evidence="4">WD domain, G-beta repeat protein</fullName>
    </submittedName>
</protein>
<dbReference type="PROSITE" id="PS50294">
    <property type="entry name" value="WD_REPEATS_REGION"/>
    <property type="match status" value="1"/>
</dbReference>
<name>Q22RN6_TETTS</name>
<dbReference type="InterPro" id="IPR036322">
    <property type="entry name" value="WD40_repeat_dom_sf"/>
</dbReference>
<reference evidence="5" key="1">
    <citation type="journal article" date="2006" name="PLoS Biol.">
        <title>Macronuclear genome sequence of the ciliate Tetrahymena thermophila, a model eukaryote.</title>
        <authorList>
            <person name="Eisen J.A."/>
            <person name="Coyne R.S."/>
            <person name="Wu M."/>
            <person name="Wu D."/>
            <person name="Thiagarajan M."/>
            <person name="Wortman J.R."/>
            <person name="Badger J.H."/>
            <person name="Ren Q."/>
            <person name="Amedeo P."/>
            <person name="Jones K.M."/>
            <person name="Tallon L.J."/>
            <person name="Delcher A.L."/>
            <person name="Salzberg S.L."/>
            <person name="Silva J.C."/>
            <person name="Haas B.J."/>
            <person name="Majoros W.H."/>
            <person name="Farzad M."/>
            <person name="Carlton J.M."/>
            <person name="Smith R.K. Jr."/>
            <person name="Garg J."/>
            <person name="Pearlman R.E."/>
            <person name="Karrer K.M."/>
            <person name="Sun L."/>
            <person name="Manning G."/>
            <person name="Elde N.C."/>
            <person name="Turkewitz A.P."/>
            <person name="Asai D.J."/>
            <person name="Wilkes D.E."/>
            <person name="Wang Y."/>
            <person name="Cai H."/>
            <person name="Collins K."/>
            <person name="Stewart B.A."/>
            <person name="Lee S.R."/>
            <person name="Wilamowska K."/>
            <person name="Weinberg Z."/>
            <person name="Ruzzo W.L."/>
            <person name="Wloga D."/>
            <person name="Gaertig J."/>
            <person name="Frankel J."/>
            <person name="Tsao C.-C."/>
            <person name="Gorovsky M.A."/>
            <person name="Keeling P.J."/>
            <person name="Waller R.F."/>
            <person name="Patron N.J."/>
            <person name="Cherry J.M."/>
            <person name="Stover N.A."/>
            <person name="Krieger C.J."/>
            <person name="del Toro C."/>
            <person name="Ryder H.F."/>
            <person name="Williamson S.C."/>
            <person name="Barbeau R.A."/>
            <person name="Hamilton E.P."/>
            <person name="Orias E."/>
        </authorList>
    </citation>
    <scope>NUCLEOTIDE SEQUENCE [LARGE SCALE GENOMIC DNA]</scope>
    <source>
        <strain evidence="5">SB210</strain>
    </source>
</reference>
<feature type="compositionally biased region" description="Low complexity" evidence="3">
    <location>
        <begin position="836"/>
        <end position="846"/>
    </location>
</feature>
<feature type="region of interest" description="Disordered" evidence="3">
    <location>
        <begin position="964"/>
        <end position="1032"/>
    </location>
</feature>
<dbReference type="InParanoid" id="Q22RN6"/>
<dbReference type="eggNOG" id="ENOG502SX62">
    <property type="taxonomic scope" value="Eukaryota"/>
</dbReference>
<accession>Q22RN6</accession>
<evidence type="ECO:0000313" key="4">
    <source>
        <dbReference type="EMBL" id="EAR88086.2"/>
    </source>
</evidence>
<sequence length="1032" mass="120873">MQSLIDIPEKCLAYSANWYLNQISAYDVNTDLFAYGSNSDIYIINYQQKKYETILYNSNMREKISCVAFLPINLNYKDQNKTQGENHESQEEDIIILAGSASGTFYIHSYNQGSKKSELLEQQNIVLNQTIISINVDNNEFNKYIAKIIIKLQNGSIFHLQYDLIKKKIISFKINIQQSKFNLKLKFSSFLSNLDSHTNNSSSTQCIQNKYTINFFEEGQIFLYENNNKIFTHQIDGKILTLDEIPKQSENENQRYILLKKIKNYVFLNLIEIGQNIINNSSSQLISQDEHLNQANKIQTQENSFEKMQNQNNNINEESQENKQKTDNEEINQVQGEAQIQEKTQSKNIFQVKSIVDIEIFFIYNKKNNDLLQSSFTIKSLDYDNFILTGKMGDIYIFNVSKFIDFSKSNQKLTINPLSAQFDDSYYSKVPDTNHYDGIFSIQTIQDKKLITLSIDRRISFFNITRQSISQNANEFEIEEDNNIENDDVNKEEQSNQTIPYQLEFEWQLSCLGAKVNSLAISQVEKELIYMSCLDRTVRVWDSSKIHDQLYVKEYYKRIDQINVKQMLLHPQFENVMVLFLEDNPKKLVGYDLFKEKISFEYLSNRDILNLKWIKKEQVDELQNILFQSVNTAQNEGKKEELGQEKALQKQIKVEKDHIETKEKGLLTQNDDHYLLVFKKGGYISLIDLSDCSISIEDYLICENKNNVQQFEFDIVKSQVFAVFAQLGCISFYYDYQYKQFQNMHKNVVKSIAFKQTPDSSQLIVACACLDRRISIYLGNPDDVSSFQFVTYLKHEYPIEKVMFSPVSDCYYMLSIAQNHNTLQIYNLLPSSVSQLQQQSQTNNTSKQDKNESDEENEEITNFVKTEQQIKTEIQNNLLTQDLQEEDGNQKNNLSEMQKNINLIQNNNNQQISLEFKNVRGHKGYINDAVFSPLDQNLLITCSDDQTVKFWSIDRIINKSYPKRKKNKNINKKDESFNNQQHRDKGEQFSQKLNNNQHNQNKFKQNQNNNQQSAKNYQHNKFNKKQNNRTKN</sequence>
<dbReference type="PANTHER" id="PTHR46362:SF1">
    <property type="entry name" value="GEM-ASSOCIATED PROTEIN 5"/>
    <property type="match status" value="1"/>
</dbReference>
<dbReference type="HOGENOM" id="CLU_284493_0_0_1"/>
<feature type="region of interest" description="Disordered" evidence="3">
    <location>
        <begin position="836"/>
        <end position="859"/>
    </location>
</feature>
<dbReference type="AlphaFoldDB" id="Q22RN6"/>